<dbReference type="NCBIfam" id="TIGR04267">
    <property type="entry name" value="mod_HExxH"/>
    <property type="match status" value="1"/>
</dbReference>
<comment type="caution">
    <text evidence="1">The sequence shown here is derived from an EMBL/GenBank/DDBJ whole genome shotgun (WGS) entry which is preliminary data.</text>
</comment>
<gene>
    <name evidence="1" type="ORF">AQJ54_32295</name>
</gene>
<dbReference type="AlphaFoldDB" id="A0A101RU78"/>
<protein>
    <recommendedName>
        <fullName evidence="3">HEXXH motif-containing protein</fullName>
    </recommendedName>
</protein>
<organism evidence="1 2">
    <name type="scientific">Streptomyces griseorubiginosus</name>
    <dbReference type="NCBI Taxonomy" id="67304"/>
    <lineage>
        <taxon>Bacteria</taxon>
        <taxon>Bacillati</taxon>
        <taxon>Actinomycetota</taxon>
        <taxon>Actinomycetes</taxon>
        <taxon>Kitasatosporales</taxon>
        <taxon>Streptomycetaceae</taxon>
        <taxon>Streptomyces</taxon>
    </lineage>
</organism>
<dbReference type="InterPro" id="IPR026337">
    <property type="entry name" value="AKG_HExxH"/>
</dbReference>
<dbReference type="EMBL" id="LMWV01000026">
    <property type="protein sequence ID" value="KUN61820.1"/>
    <property type="molecule type" value="Genomic_DNA"/>
</dbReference>
<evidence type="ECO:0000313" key="1">
    <source>
        <dbReference type="EMBL" id="KUN61820.1"/>
    </source>
</evidence>
<proteinExistence type="predicted"/>
<dbReference type="Proteomes" id="UP000054375">
    <property type="component" value="Unassembled WGS sequence"/>
</dbReference>
<evidence type="ECO:0000313" key="2">
    <source>
        <dbReference type="Proteomes" id="UP000054375"/>
    </source>
</evidence>
<reference evidence="1 2" key="1">
    <citation type="submission" date="2015-10" db="EMBL/GenBank/DDBJ databases">
        <title>Draft genome sequence of Streptomyces griseorubiginosus DSM 40469, type strain for the species Streptomyces griseorubiginosus.</title>
        <authorList>
            <person name="Ruckert C."/>
            <person name="Winkler A."/>
            <person name="Kalinowski J."/>
            <person name="Kampfer P."/>
            <person name="Glaeser S."/>
        </authorList>
    </citation>
    <scope>NUCLEOTIDE SEQUENCE [LARGE SCALE GENOMIC DNA]</scope>
    <source>
        <strain evidence="1 2">DSM 40469</strain>
    </source>
</reference>
<keyword evidence="2" id="KW-1185">Reference proteome</keyword>
<sequence>MTAPATLRMGGADFASVASCRPSQGALRVLRDGQVTRRLLMLMRVAEKARNKAPDFWEARGAAAWELCKRALQADVRAFEDVLLHPHVGVWLGRCMRALNDDARVVRADTDLDRLGGVAAAAALRAGLHPHLSLPAPGSFVWLPTLGVARLSGGADEAQLRGDVLDVGGQASVLVDGGGRSADDTTWNARRDLTVSPQGGATPWSVVLEDTDPYRNAHVHPVAPEQTAAETRAWQRSVASAWDVVLRLVPERAAACAALWKALVPLRPPRTGRGVSSSAREAYGAIAASFTPDPVRLAETVVHESAHIAFWALADLTDLTDPEDRTLQRVGWRKDARPIGAVLTGTHAHLAVLEFWRRRGQELSDGPARHARTRLHHYGVQVVDALRILQAHPALTPMGARFVSAMVDEAARCGYSVRPLPSVRLNCPSHHRVASRETPDPARRYGVSSSAQGLAGFAVSSAGCREKTVDETTPGAS</sequence>
<accession>A0A101RU78</accession>
<evidence type="ECO:0008006" key="3">
    <source>
        <dbReference type="Google" id="ProtNLM"/>
    </source>
</evidence>
<name>A0A101RU78_9ACTN</name>